<evidence type="ECO:0008006" key="4">
    <source>
        <dbReference type="Google" id="ProtNLM"/>
    </source>
</evidence>
<dbReference type="SUPFAM" id="SSF55961">
    <property type="entry name" value="Bet v1-like"/>
    <property type="match status" value="1"/>
</dbReference>
<dbReference type="InterPro" id="IPR023393">
    <property type="entry name" value="START-like_dom_sf"/>
</dbReference>
<gene>
    <name evidence="2" type="ORF">MAUB_09100</name>
</gene>
<feature type="region of interest" description="Disordered" evidence="1">
    <location>
        <begin position="1"/>
        <end position="22"/>
    </location>
</feature>
<name>A0ABN5YMP9_9MYCO</name>
<protein>
    <recommendedName>
        <fullName evidence="4">SRPBCC domain-containing protein</fullName>
    </recommendedName>
</protein>
<evidence type="ECO:0000313" key="3">
    <source>
        <dbReference type="Proteomes" id="UP000465609"/>
    </source>
</evidence>
<evidence type="ECO:0000256" key="1">
    <source>
        <dbReference type="SAM" id="MobiDB-lite"/>
    </source>
</evidence>
<evidence type="ECO:0000313" key="2">
    <source>
        <dbReference type="EMBL" id="BBX83037.1"/>
    </source>
</evidence>
<dbReference type="Gene3D" id="3.30.530.20">
    <property type="match status" value="1"/>
</dbReference>
<sequence length="145" mass="16666">MWPIVQPRRHPCHESPRVTGYRRQRQDTVQTLNGSISINASAEKVWELITTVNTIPEWYDAWDSVDPETADVRLQLGTTFRLISRRKGRDHTARCRVTDAQAPTRLQWEQSALHVPTMLVTFLVIADGNLTGPTLLHHTRSWTTQ</sequence>
<accession>A0ABN5YMP9</accession>
<dbReference type="EMBL" id="AP022577">
    <property type="protein sequence ID" value="BBX83037.1"/>
    <property type="molecule type" value="Genomic_DNA"/>
</dbReference>
<proteinExistence type="predicted"/>
<keyword evidence="3" id="KW-1185">Reference proteome</keyword>
<reference evidence="2 3" key="1">
    <citation type="journal article" date="2019" name="Emerg. Microbes Infect.">
        <title>Comprehensive subspecies identification of 175 nontuberculous mycobacteria species based on 7547 genomic profiles.</title>
        <authorList>
            <person name="Matsumoto Y."/>
            <person name="Kinjo T."/>
            <person name="Motooka D."/>
            <person name="Nabeya D."/>
            <person name="Jung N."/>
            <person name="Uechi K."/>
            <person name="Horii T."/>
            <person name="Iida T."/>
            <person name="Fujita J."/>
            <person name="Nakamura S."/>
        </authorList>
    </citation>
    <scope>NUCLEOTIDE SEQUENCE [LARGE SCALE GENOMIC DNA]</scope>
    <source>
        <strain evidence="2 3">JCM 15296</strain>
    </source>
</reference>
<dbReference type="InterPro" id="IPR019587">
    <property type="entry name" value="Polyketide_cyclase/dehydratase"/>
</dbReference>
<dbReference type="Proteomes" id="UP000465609">
    <property type="component" value="Chromosome"/>
</dbReference>
<organism evidence="2 3">
    <name type="scientific">Mycolicibacterium aubagnense</name>
    <dbReference type="NCBI Taxonomy" id="319707"/>
    <lineage>
        <taxon>Bacteria</taxon>
        <taxon>Bacillati</taxon>
        <taxon>Actinomycetota</taxon>
        <taxon>Actinomycetes</taxon>
        <taxon>Mycobacteriales</taxon>
        <taxon>Mycobacteriaceae</taxon>
        <taxon>Mycolicibacterium</taxon>
    </lineage>
</organism>
<dbReference type="Pfam" id="PF10604">
    <property type="entry name" value="Polyketide_cyc2"/>
    <property type="match status" value="1"/>
</dbReference>